<dbReference type="Proteomes" id="UP000274601">
    <property type="component" value="Unassembled WGS sequence"/>
</dbReference>
<dbReference type="InterPro" id="IPR037883">
    <property type="entry name" value="Knr4/Smi1-like_sf"/>
</dbReference>
<evidence type="ECO:0000259" key="1">
    <source>
        <dbReference type="SMART" id="SM00860"/>
    </source>
</evidence>
<sequence length="177" mass="19794">MTDEDELLRQVRAHAMEESDDTLSPATREEIEEAETLLGFSLPPLLARLYQEVGNGGFGPDSQLLPLIAAEGPTAVSTYHAEQKPHRWPSGVLPILDWGCAMYAAVDCTDPQAPVLLFEPNVVAGGNWSDAWFQDADTLSDWLRTWLSGEAWYMEEAMTDEDYSDPRPWPQAKQRLT</sequence>
<dbReference type="Pfam" id="PF09346">
    <property type="entry name" value="SMI1_KNR4"/>
    <property type="match status" value="1"/>
</dbReference>
<dbReference type="OrthoDB" id="159453at2"/>
<protein>
    <submittedName>
        <fullName evidence="2">SMI1/KNR4 family protein SUKH-1</fullName>
    </submittedName>
</protein>
<evidence type="ECO:0000313" key="3">
    <source>
        <dbReference type="Proteomes" id="UP000274601"/>
    </source>
</evidence>
<dbReference type="EMBL" id="RBWU01000002">
    <property type="protein sequence ID" value="RKS76041.1"/>
    <property type="molecule type" value="Genomic_DNA"/>
</dbReference>
<dbReference type="Gene3D" id="3.40.1580.10">
    <property type="entry name" value="SMI1/KNR4-like"/>
    <property type="match status" value="1"/>
</dbReference>
<organism evidence="2 3">
    <name type="scientific">Actinomadura pelletieri DSM 43383</name>
    <dbReference type="NCBI Taxonomy" id="1120940"/>
    <lineage>
        <taxon>Bacteria</taxon>
        <taxon>Bacillati</taxon>
        <taxon>Actinomycetota</taxon>
        <taxon>Actinomycetes</taxon>
        <taxon>Streptosporangiales</taxon>
        <taxon>Thermomonosporaceae</taxon>
        <taxon>Actinomadura</taxon>
    </lineage>
</organism>
<gene>
    <name evidence="2" type="ORF">BZB76_1386</name>
</gene>
<comment type="caution">
    <text evidence="2">The sequence shown here is derived from an EMBL/GenBank/DDBJ whole genome shotgun (WGS) entry which is preliminary data.</text>
</comment>
<feature type="domain" description="Knr4/Smi1-like" evidence="1">
    <location>
        <begin position="25"/>
        <end position="145"/>
    </location>
</feature>
<accession>A0A495QRN5</accession>
<dbReference type="RefSeq" id="WP_121434525.1">
    <property type="nucleotide sequence ID" value="NZ_RBWU01000002.1"/>
</dbReference>
<dbReference type="InterPro" id="IPR018958">
    <property type="entry name" value="Knr4/Smi1-like_dom"/>
</dbReference>
<reference evidence="2 3" key="1">
    <citation type="submission" date="2018-10" db="EMBL/GenBank/DDBJ databases">
        <title>Genomic Encyclopedia of Archaeal and Bacterial Type Strains, Phase II (KMG-II): from individual species to whole genera.</title>
        <authorList>
            <person name="Goeker M."/>
        </authorList>
    </citation>
    <scope>NUCLEOTIDE SEQUENCE [LARGE SCALE GENOMIC DNA]</scope>
    <source>
        <strain evidence="2 3">DSM 43383</strain>
    </source>
</reference>
<proteinExistence type="predicted"/>
<dbReference type="AlphaFoldDB" id="A0A495QRN5"/>
<evidence type="ECO:0000313" key="2">
    <source>
        <dbReference type="EMBL" id="RKS76041.1"/>
    </source>
</evidence>
<name>A0A495QRN5_9ACTN</name>
<dbReference type="SUPFAM" id="SSF160631">
    <property type="entry name" value="SMI1/KNR4-like"/>
    <property type="match status" value="1"/>
</dbReference>
<keyword evidence="3" id="KW-1185">Reference proteome</keyword>
<dbReference type="SMART" id="SM00860">
    <property type="entry name" value="SMI1_KNR4"/>
    <property type="match status" value="1"/>
</dbReference>